<dbReference type="AlphaFoldDB" id="A0A3N0VAT1"/>
<evidence type="ECO:0000256" key="8">
    <source>
        <dbReference type="ARBA" id="ARBA00023136"/>
    </source>
</evidence>
<comment type="caution">
    <text evidence="14">The sequence shown here is derived from an EMBL/GenBank/DDBJ whole genome shotgun (WGS) entry which is preliminary data.</text>
</comment>
<dbReference type="Proteomes" id="UP000282106">
    <property type="component" value="Unassembled WGS sequence"/>
</dbReference>
<organism evidence="14 15">
    <name type="scientific">Stagnimonas aquatica</name>
    <dbReference type="NCBI Taxonomy" id="2689987"/>
    <lineage>
        <taxon>Bacteria</taxon>
        <taxon>Pseudomonadati</taxon>
        <taxon>Pseudomonadota</taxon>
        <taxon>Gammaproteobacteria</taxon>
        <taxon>Nevskiales</taxon>
        <taxon>Nevskiaceae</taxon>
        <taxon>Stagnimonas</taxon>
    </lineage>
</organism>
<dbReference type="InterPro" id="IPR022346">
    <property type="entry name" value="T2SS_GspH"/>
</dbReference>
<evidence type="ECO:0000256" key="3">
    <source>
        <dbReference type="ARBA" id="ARBA00022475"/>
    </source>
</evidence>
<evidence type="ECO:0000256" key="10">
    <source>
        <dbReference type="ARBA" id="ARBA00030775"/>
    </source>
</evidence>
<feature type="transmembrane region" description="Helical" evidence="12">
    <location>
        <begin position="192"/>
        <end position="213"/>
    </location>
</feature>
<reference evidence="14 15" key="1">
    <citation type="submission" date="2018-10" db="EMBL/GenBank/DDBJ databases">
        <authorList>
            <person name="Chen W.-M."/>
        </authorList>
    </citation>
    <scope>NUCLEOTIDE SEQUENCE [LARGE SCALE GENOMIC DNA]</scope>
    <source>
        <strain evidence="14 15">THS-13</strain>
    </source>
</reference>
<evidence type="ECO:0000256" key="1">
    <source>
        <dbReference type="ARBA" id="ARBA00004377"/>
    </source>
</evidence>
<dbReference type="SUPFAM" id="SSF54523">
    <property type="entry name" value="Pili subunits"/>
    <property type="match status" value="1"/>
</dbReference>
<evidence type="ECO:0000256" key="9">
    <source>
        <dbReference type="ARBA" id="ARBA00025772"/>
    </source>
</evidence>
<accession>A0A3N0VAT1</accession>
<evidence type="ECO:0000259" key="13">
    <source>
        <dbReference type="Pfam" id="PF12019"/>
    </source>
</evidence>
<keyword evidence="5" id="KW-0997">Cell inner membrane</keyword>
<evidence type="ECO:0000256" key="7">
    <source>
        <dbReference type="ARBA" id="ARBA00022989"/>
    </source>
</evidence>
<gene>
    <name evidence="14" type="ORF">ED208_09955</name>
</gene>
<evidence type="ECO:0000256" key="11">
    <source>
        <dbReference type="SAM" id="MobiDB-lite"/>
    </source>
</evidence>
<dbReference type="GO" id="GO:0015627">
    <property type="term" value="C:type II protein secretion system complex"/>
    <property type="evidence" value="ECO:0007669"/>
    <property type="project" value="InterPro"/>
</dbReference>
<evidence type="ECO:0000313" key="14">
    <source>
        <dbReference type="EMBL" id="ROH89711.1"/>
    </source>
</evidence>
<dbReference type="GO" id="GO:0015628">
    <property type="term" value="P:protein secretion by the type II secretion system"/>
    <property type="evidence" value="ECO:0007669"/>
    <property type="project" value="InterPro"/>
</dbReference>
<evidence type="ECO:0000313" key="15">
    <source>
        <dbReference type="Proteomes" id="UP000282106"/>
    </source>
</evidence>
<proteinExistence type="inferred from homology"/>
<keyword evidence="3" id="KW-1003">Cell membrane</keyword>
<keyword evidence="15" id="KW-1185">Reference proteome</keyword>
<comment type="similarity">
    <text evidence="9">Belongs to the GSP H family.</text>
</comment>
<name>A0A3N0VAT1_9GAMM</name>
<keyword evidence="8 12" id="KW-0472">Membrane</keyword>
<evidence type="ECO:0000256" key="5">
    <source>
        <dbReference type="ARBA" id="ARBA00022519"/>
    </source>
</evidence>
<dbReference type="Pfam" id="PF12019">
    <property type="entry name" value="GspH"/>
    <property type="match status" value="1"/>
</dbReference>
<evidence type="ECO:0000256" key="6">
    <source>
        <dbReference type="ARBA" id="ARBA00022692"/>
    </source>
</evidence>
<dbReference type="Pfam" id="PF07963">
    <property type="entry name" value="N_methyl"/>
    <property type="match status" value="1"/>
</dbReference>
<evidence type="ECO:0000256" key="4">
    <source>
        <dbReference type="ARBA" id="ARBA00022481"/>
    </source>
</evidence>
<dbReference type="GO" id="GO:0005886">
    <property type="term" value="C:plasma membrane"/>
    <property type="evidence" value="ECO:0007669"/>
    <property type="project" value="UniProtKB-SubCell"/>
</dbReference>
<evidence type="ECO:0000256" key="2">
    <source>
        <dbReference type="ARBA" id="ARBA00021549"/>
    </source>
</evidence>
<dbReference type="InParanoid" id="A0A3N0VAT1"/>
<keyword evidence="7 12" id="KW-1133">Transmembrane helix</keyword>
<dbReference type="InterPro" id="IPR045584">
    <property type="entry name" value="Pilin-like"/>
</dbReference>
<comment type="subcellular location">
    <subcellularLocation>
        <location evidence="1">Cell inner membrane</location>
        <topology evidence="1">Single-pass membrane protein</topology>
    </subcellularLocation>
</comment>
<feature type="domain" description="General secretion pathway GspH" evidence="13">
    <location>
        <begin position="235"/>
        <end position="320"/>
    </location>
</feature>
<sequence length="366" mass="39100">MPVSRPAMASTTSSSSKVKPLPRPFMRSPLSSLRPRCGHFNARIPRVAACPLDAPMGGTWRGTRGVKKMTNSADCRPGGSLLRPLRAPSYHLTNGHGVWNHGPFLAQAWRPFSGGVECEERCVSRKFAPSCYLLIYELSIVIFPGSFRLGMAQTRGWRAGSKTERGFRRALMCFQNWVDDAPPPGRQRGFTVIELLVTIAVMAILVAMAVPSYRSAIASNRLSVASYDYFLAVSEARVEAVRRNTSTQVCAASGNGSGALATACGTTNTGAVYALDSSGAAFLLRAAPEIPSDIEVANVAALRYSAQGLARAPGSTTPYRGRLVDLKSSALSANGHRCIYMTAGILLKTCSNTAACDANTEPSDCQ</sequence>
<keyword evidence="4" id="KW-0488">Methylation</keyword>
<protein>
    <recommendedName>
        <fullName evidence="2">Type II secretion system protein H</fullName>
    </recommendedName>
    <alternativeName>
        <fullName evidence="10">General secretion pathway protein H</fullName>
    </alternativeName>
</protein>
<feature type="region of interest" description="Disordered" evidence="11">
    <location>
        <begin position="1"/>
        <end position="25"/>
    </location>
</feature>
<keyword evidence="6 12" id="KW-0812">Transmembrane</keyword>
<dbReference type="InterPro" id="IPR012902">
    <property type="entry name" value="N_methyl_site"/>
</dbReference>
<evidence type="ECO:0000256" key="12">
    <source>
        <dbReference type="SAM" id="Phobius"/>
    </source>
</evidence>
<dbReference type="NCBIfam" id="TIGR02532">
    <property type="entry name" value="IV_pilin_GFxxxE"/>
    <property type="match status" value="1"/>
</dbReference>
<dbReference type="EMBL" id="RJVO01000004">
    <property type="protein sequence ID" value="ROH89711.1"/>
    <property type="molecule type" value="Genomic_DNA"/>
</dbReference>
<dbReference type="Gene3D" id="3.30.700.10">
    <property type="entry name" value="Glycoprotein, Type 4 Pilin"/>
    <property type="match status" value="1"/>
</dbReference>